<sequence length="264" mass="30510">QIEQLAEARVFTTLDLENSYFHVPIAEDSRKYTAFVTHEGQYEFCRAPFGLCTSGNAFCRFINSALRELINEGIIISFVDDIIIPTKNEQEGISSLKRVFEVAEKSGLKFNWKKCVFLQRRVEYLGYVVYDGRIEPAEQQIEKVKRYPIPKTAKQLQRFIGLANENRRDYNLRKRPVRKYEVADLVALPVTQFGPGRKYRQRFYGPYIVEEILEHDRLRVQKLEDNSEGPLHTTTACSAVKPWAHPGRISFKVIGAQNGTHTAY</sequence>
<dbReference type="InterPro" id="IPR043502">
    <property type="entry name" value="DNA/RNA_pol_sf"/>
</dbReference>
<dbReference type="STRING" id="112268.A0A182W819"/>
<dbReference type="Gene3D" id="3.10.10.10">
    <property type="entry name" value="HIV Type 1 Reverse Transcriptase, subunit A, domain 1"/>
    <property type="match status" value="1"/>
</dbReference>
<proteinExistence type="predicted"/>
<dbReference type="Pfam" id="PF00078">
    <property type="entry name" value="RVT_1"/>
    <property type="match status" value="1"/>
</dbReference>
<dbReference type="GO" id="GO:0071897">
    <property type="term" value="P:DNA biosynthetic process"/>
    <property type="evidence" value="ECO:0007669"/>
    <property type="project" value="UniProtKB-ARBA"/>
</dbReference>
<dbReference type="InterPro" id="IPR000477">
    <property type="entry name" value="RT_dom"/>
</dbReference>
<keyword evidence="3" id="KW-1185">Reference proteome</keyword>
<dbReference type="VEuPathDB" id="VectorBase:AMIN006492"/>
<evidence type="ECO:0000259" key="1">
    <source>
        <dbReference type="PROSITE" id="PS50878"/>
    </source>
</evidence>
<dbReference type="Gene3D" id="3.30.70.270">
    <property type="match status" value="1"/>
</dbReference>
<dbReference type="InterPro" id="IPR043128">
    <property type="entry name" value="Rev_trsase/Diguanyl_cyclase"/>
</dbReference>
<evidence type="ECO:0000313" key="2">
    <source>
        <dbReference type="EnsemblMetazoa" id="AMIN006492-PA"/>
    </source>
</evidence>
<organism evidence="2 3">
    <name type="scientific">Anopheles minimus</name>
    <dbReference type="NCBI Taxonomy" id="112268"/>
    <lineage>
        <taxon>Eukaryota</taxon>
        <taxon>Metazoa</taxon>
        <taxon>Ecdysozoa</taxon>
        <taxon>Arthropoda</taxon>
        <taxon>Hexapoda</taxon>
        <taxon>Insecta</taxon>
        <taxon>Pterygota</taxon>
        <taxon>Neoptera</taxon>
        <taxon>Endopterygota</taxon>
        <taxon>Diptera</taxon>
        <taxon>Nematocera</taxon>
        <taxon>Culicoidea</taxon>
        <taxon>Culicidae</taxon>
        <taxon>Anophelinae</taxon>
        <taxon>Anopheles</taxon>
    </lineage>
</organism>
<reference evidence="3" key="1">
    <citation type="submission" date="2013-03" db="EMBL/GenBank/DDBJ databases">
        <title>The Genome Sequence of Anopheles minimus MINIMUS1.</title>
        <authorList>
            <consortium name="The Broad Institute Genomics Platform"/>
            <person name="Neafsey D.E."/>
            <person name="Walton C."/>
            <person name="Walker B."/>
            <person name="Young S.K."/>
            <person name="Zeng Q."/>
            <person name="Gargeya S."/>
            <person name="Fitzgerald M."/>
            <person name="Haas B."/>
            <person name="Abouelleil A."/>
            <person name="Allen A.W."/>
            <person name="Alvarado L."/>
            <person name="Arachchi H.M."/>
            <person name="Berlin A.M."/>
            <person name="Chapman S.B."/>
            <person name="Gainer-Dewar J."/>
            <person name="Goldberg J."/>
            <person name="Griggs A."/>
            <person name="Gujja S."/>
            <person name="Hansen M."/>
            <person name="Howarth C."/>
            <person name="Imamovic A."/>
            <person name="Ireland A."/>
            <person name="Larimer J."/>
            <person name="McCowan C."/>
            <person name="Murphy C."/>
            <person name="Pearson M."/>
            <person name="Poon T.W."/>
            <person name="Priest M."/>
            <person name="Roberts A."/>
            <person name="Saif S."/>
            <person name="Shea T."/>
            <person name="Sisk P."/>
            <person name="Sykes S."/>
            <person name="Wortman J."/>
            <person name="Nusbaum C."/>
            <person name="Birren B."/>
        </authorList>
    </citation>
    <scope>NUCLEOTIDE SEQUENCE [LARGE SCALE GENOMIC DNA]</scope>
    <source>
        <strain evidence="3">MINIMUS1</strain>
    </source>
</reference>
<dbReference type="PANTHER" id="PTHR33064">
    <property type="entry name" value="POL PROTEIN"/>
    <property type="match status" value="1"/>
</dbReference>
<feature type="domain" description="Reverse transcriptase" evidence="1">
    <location>
        <begin position="1"/>
        <end position="129"/>
    </location>
</feature>
<dbReference type="CDD" id="cd01647">
    <property type="entry name" value="RT_LTR"/>
    <property type="match status" value="1"/>
</dbReference>
<dbReference type="Proteomes" id="UP000075920">
    <property type="component" value="Unassembled WGS sequence"/>
</dbReference>
<dbReference type="EnsemblMetazoa" id="AMIN006492-RA">
    <property type="protein sequence ID" value="AMIN006492-PA"/>
    <property type="gene ID" value="AMIN006492"/>
</dbReference>
<dbReference type="PROSITE" id="PS50878">
    <property type="entry name" value="RT_POL"/>
    <property type="match status" value="1"/>
</dbReference>
<accession>A0A182W819</accession>
<dbReference type="AlphaFoldDB" id="A0A182W819"/>
<protein>
    <submittedName>
        <fullName evidence="2">Reverse transcriptase domain-containing protein</fullName>
    </submittedName>
</protein>
<dbReference type="PANTHER" id="PTHR33064:SF37">
    <property type="entry name" value="RIBONUCLEASE H"/>
    <property type="match status" value="1"/>
</dbReference>
<reference evidence="2" key="2">
    <citation type="submission" date="2020-05" db="UniProtKB">
        <authorList>
            <consortium name="EnsemblMetazoa"/>
        </authorList>
    </citation>
    <scope>IDENTIFICATION</scope>
    <source>
        <strain evidence="2">MINIMUS1</strain>
    </source>
</reference>
<dbReference type="SUPFAM" id="SSF56672">
    <property type="entry name" value="DNA/RNA polymerases"/>
    <property type="match status" value="1"/>
</dbReference>
<dbReference type="InterPro" id="IPR051320">
    <property type="entry name" value="Viral_Replic_Matur_Polypro"/>
</dbReference>
<evidence type="ECO:0000313" key="3">
    <source>
        <dbReference type="Proteomes" id="UP000075920"/>
    </source>
</evidence>
<name>A0A182W819_9DIPT</name>